<dbReference type="GO" id="GO:0005634">
    <property type="term" value="C:nucleus"/>
    <property type="evidence" value="ECO:0007669"/>
    <property type="project" value="UniProtKB-SubCell"/>
</dbReference>
<dbReference type="OrthoDB" id="68020at2759"/>
<feature type="compositionally biased region" description="Low complexity" evidence="7">
    <location>
        <begin position="845"/>
        <end position="860"/>
    </location>
</feature>
<dbReference type="EMBL" id="LUGH01000234">
    <property type="protein sequence ID" value="OBZ87269.1"/>
    <property type="molecule type" value="Genomic_DNA"/>
</dbReference>
<dbReference type="PANTHER" id="PTHR15180:SF1">
    <property type="entry name" value="GENERAL TRANSCRIPTION FACTOR 3C POLYPEPTIDE 1"/>
    <property type="match status" value="1"/>
</dbReference>
<evidence type="ECO:0000256" key="2">
    <source>
        <dbReference type="ARBA" id="ARBA00022553"/>
    </source>
</evidence>
<dbReference type="PANTHER" id="PTHR15180">
    <property type="entry name" value="GENERAL TRANSCRIPTION FACTOR 3C POLYPEPTIDE 1"/>
    <property type="match status" value="1"/>
</dbReference>
<evidence type="ECO:0000313" key="9">
    <source>
        <dbReference type="EMBL" id="OBZ87269.1"/>
    </source>
</evidence>
<keyword evidence="2" id="KW-0597">Phosphoprotein</keyword>
<organism evidence="9 10">
    <name type="scientific">Choanephora cucurbitarum</name>
    <dbReference type="NCBI Taxonomy" id="101091"/>
    <lineage>
        <taxon>Eukaryota</taxon>
        <taxon>Fungi</taxon>
        <taxon>Fungi incertae sedis</taxon>
        <taxon>Mucoromycota</taxon>
        <taxon>Mucoromycotina</taxon>
        <taxon>Mucoromycetes</taxon>
        <taxon>Mucorales</taxon>
        <taxon>Mucorineae</taxon>
        <taxon>Choanephoraceae</taxon>
        <taxon>Choanephoroideae</taxon>
        <taxon>Choanephora</taxon>
    </lineage>
</organism>
<feature type="compositionally biased region" description="Polar residues" evidence="7">
    <location>
        <begin position="921"/>
        <end position="931"/>
    </location>
</feature>
<feature type="compositionally biased region" description="Acidic residues" evidence="7">
    <location>
        <begin position="164"/>
        <end position="201"/>
    </location>
</feature>
<feature type="domain" description="Myb-like" evidence="8">
    <location>
        <begin position="1617"/>
        <end position="1675"/>
    </location>
</feature>
<name>A0A1C7NEU0_9FUNG</name>
<protein>
    <recommendedName>
        <fullName evidence="8">Myb-like domain-containing protein</fullName>
    </recommendedName>
</protein>
<dbReference type="InterPro" id="IPR044210">
    <property type="entry name" value="Tfc3-like"/>
</dbReference>
<feature type="coiled-coil region" evidence="6">
    <location>
        <begin position="1182"/>
        <end position="1225"/>
    </location>
</feature>
<keyword evidence="3" id="KW-0238">DNA-binding</keyword>
<dbReference type="Pfam" id="PF04182">
    <property type="entry name" value="B-block_TFIIIC"/>
    <property type="match status" value="1"/>
</dbReference>
<dbReference type="InterPro" id="IPR007309">
    <property type="entry name" value="TFIIIC_Bblock-bd"/>
</dbReference>
<dbReference type="GO" id="GO:0000127">
    <property type="term" value="C:transcription factor TFIIIC complex"/>
    <property type="evidence" value="ECO:0007669"/>
    <property type="project" value="InterPro"/>
</dbReference>
<feature type="compositionally biased region" description="Polar residues" evidence="7">
    <location>
        <begin position="939"/>
        <end position="956"/>
    </location>
</feature>
<feature type="compositionally biased region" description="Polar residues" evidence="7">
    <location>
        <begin position="800"/>
        <end position="822"/>
    </location>
</feature>
<evidence type="ECO:0000256" key="6">
    <source>
        <dbReference type="SAM" id="Coils"/>
    </source>
</evidence>
<evidence type="ECO:0000256" key="3">
    <source>
        <dbReference type="ARBA" id="ARBA00023125"/>
    </source>
</evidence>
<keyword evidence="6" id="KW-0175">Coiled coil</keyword>
<evidence type="ECO:0000313" key="10">
    <source>
        <dbReference type="Proteomes" id="UP000093000"/>
    </source>
</evidence>
<keyword evidence="5" id="KW-0539">Nucleus</keyword>
<gene>
    <name evidence="9" type="ORF">A0J61_04683</name>
</gene>
<feature type="region of interest" description="Disordered" evidence="7">
    <location>
        <begin position="785"/>
        <end position="1007"/>
    </location>
</feature>
<keyword evidence="10" id="KW-1185">Reference proteome</keyword>
<dbReference type="GO" id="GO:0006384">
    <property type="term" value="P:transcription initiation at RNA polymerase III promoter"/>
    <property type="evidence" value="ECO:0007669"/>
    <property type="project" value="InterPro"/>
</dbReference>
<evidence type="ECO:0000256" key="4">
    <source>
        <dbReference type="ARBA" id="ARBA00023163"/>
    </source>
</evidence>
<evidence type="ECO:0000256" key="7">
    <source>
        <dbReference type="SAM" id="MobiDB-lite"/>
    </source>
</evidence>
<proteinExistence type="predicted"/>
<feature type="compositionally biased region" description="Low complexity" evidence="7">
    <location>
        <begin position="823"/>
        <end position="835"/>
    </location>
</feature>
<evidence type="ECO:0000256" key="1">
    <source>
        <dbReference type="ARBA" id="ARBA00004123"/>
    </source>
</evidence>
<dbReference type="Pfam" id="PF20222">
    <property type="entry name" value="DUF6581"/>
    <property type="match status" value="1"/>
</dbReference>
<evidence type="ECO:0000256" key="5">
    <source>
        <dbReference type="ARBA" id="ARBA00023242"/>
    </source>
</evidence>
<dbReference type="InParanoid" id="A0A1C7NEU0"/>
<sequence length="2241" mass="255177">MLDTLKQRVKEEIAIDGDTGSNINDVWKYVQQILKEVASQSNVSITPLVDERYKQFFWKYLAAESDLTFYESANEVTPMEEDTSQSIPEADEQPLSSKPDSVDQPTEEPIGNSEVTQQQVEEDEEEILANKKRKRPPPKKKKKPVAKKPKKKKAAKKKRVAVGDSDDDFVDDDVSESSSESEFDELISSEEEEPQEEEEDVDLLLRKHMPKGRREPPSIYQKSHPKTIETGQKTRVNKQDLKLIQDIQQLSYEQVVEKYGDRLIIIASAELQEEQLYVNVPPGNILSPNLVAVLKEIIKTRKEGLYQANITKLLQLDSRSTGHYVKSLEEKGAITRSGVSINSMYTNICIHARFNGEKTKLDMNTVGNDKKSNQIPYNVNAYGKVYSQRMVLDAFVEFAQGAPNKIIVARDVLHALGFDSTRRQVQKWYNRVIDEICMKGYFKKHNVQVEEKGHRFRGLELLNEPIDKSTTNVTTSVDAVELPIRIESNQKDIPVIHLLWDLSVEAQCLQVISAAGANGVTQKDISFALNIDEQRVMNKALEHLVDPKSHVNDRYRVVRFLEFDRRLKRYRYYTKAAHLKMTENIDLPPQPMPSPGLDISKCYERNIFYDAPHDTTNFNKFIDLYVKARTNKNTVLNALHASTSYNGFAGKPVSVSKTRLAKSLTAKKTNQREGTRSQTLHTNSVDKPADQAPSSSISLDPSPVLSVTEDSQTLPSSTIIDETTIIKRKRGRPAGSGKGGKASTKKPRKSAGQTTVEVEQQPKLPNPAESSIATRFAIQEQINTQKETVPFNDIPEDQPKPQTESIIPDDSTNQSVSENRNNVPVEPVIAVEAPAQSAPMEATNASESSLPAASEPIAEPMIVDSNKETASNDQRESTPSSQTSSKGTSKKKTIADYFKRAPKKPSVPVEKTPSPVPAAQESETTSVSPSIISVEKEANQLTEEATKNNVESTEQASAEPMDICEPSSTEPLSNNPADQTAHLAPEEQAEPSTCESSTMEEPHGETSHNDLLQSLAVDNFDYDRLCSYDSTVPQGKQSRILVNGVWVYHHKPKHRRNPYAAARMKAMVMIVWKRRMTEFDRDFRNEYLKILGTLNTVHKGTVCNKTIWKTALDAQEEGLVKTNVVTISLLSGATIDRKTIIRGDIDLEGEEYQKFVSLMKDRKVLSTSQYGFSSTGVTNIPVERLDARLARMQEEANNQQDVAKAKLMEERVSELSKNLNLFSRKKQAAAPLAWMISALQFGWIQAIMVRARILYEQIIRLLDTDTEGVFPEERLMNATTIIKSMSVGTVCQIIGLHQPSKRLASFVKDPDNADLVFDQLPTEIRAELFGEPNKFRRRLRVIFQVLQYIEVITPVFPGESEGQSRPAYVEYAPQYRVEPVVEIRDRRIVGEPIRYVKHVNNVEDARSLFSDLQYVYVNPSAHPSPESSVASLPEDPVLLQLFKTTHNRNNWSTTSVFSAERRKHINTYIDKKNFTTPLDNTTLMRQISREADCPIYALRLYYQKAQALLNQKKLKSELQYVMSRSRNSGKRVRRGKRVDLFDGRRVIKKDSAHAFVSRKYERHLIVLPHVDMETVRSHTEENEKFAAKRSKGELLFMDDMKDLPVLPSDDNASHLRKPRGKRFVWTRRDDELLMYANIVLRQRTGRQRFSWIPIVKQFFPETPFSSCRHRYTKLMRLAEWKELFETHTYLWHKIYDEGLAKGEIEDKDPEDNINCDLLGLVTYFIQKLSENTPENLPSDNQPLPKTIQEFHANLEIANRPNKSFSYLHDAFHESHTMARKTQVLYSQAFNLHRYDAKRLDQSEAAIESDLDKNSRDAKLCRSFALMSLMTPSEYYDPFYCYSVFQQFPKRILDDTFKKMRDDGTLVLTSQDRPIPGTRFSLSEKFMRCMAGQLPNNIFQQANEYEKFLRQQNGMIRFTSDYASSGMIACLLNLVSDNKLSMAPVNLNRILKAMSEENFHIRSIDARLVRFDINVEILEKEDQVIPYMPSAEQPQIKQLGASAFNMELEKLLESQDGWFGELLKQIVDLLYNEAENGLTLYQLKSKVDSIYTDENVMHAIHVLYTNQPILICRVGFEAVRYVHISFAKSWTISTNVSRYDVSNVKIRGAIEEASKKVDLCERKELIVPSIWTDANGSTTDVILRDCKDFLVDLILNKPGITEADIYRQAEMALSKRELRDVLNMLVEQQVLRQVCLSFPPKAVKKASVFNRLRTISCKNNNSIENVTQSCFWVTSKPYAFLN</sequence>
<reference evidence="9 10" key="1">
    <citation type="submission" date="2016-03" db="EMBL/GenBank/DDBJ databases">
        <title>Choanephora cucurbitarum.</title>
        <authorList>
            <person name="Min B."/>
            <person name="Park H."/>
            <person name="Park J.-H."/>
            <person name="Shin H.-D."/>
            <person name="Choi I.-G."/>
        </authorList>
    </citation>
    <scope>NUCLEOTIDE SEQUENCE [LARGE SCALE GENOMIC DNA]</scope>
    <source>
        <strain evidence="9 10">KUS-F28377</strain>
    </source>
</reference>
<accession>A0A1C7NEU0</accession>
<dbReference type="GO" id="GO:0003677">
    <property type="term" value="F:DNA binding"/>
    <property type="evidence" value="ECO:0007669"/>
    <property type="project" value="UniProtKB-KW"/>
</dbReference>
<comment type="caution">
    <text evidence="9">The sequence shown here is derived from an EMBL/GenBank/DDBJ whole genome shotgun (WGS) entry which is preliminary data.</text>
</comment>
<feature type="compositionally biased region" description="Polar residues" evidence="7">
    <location>
        <begin position="990"/>
        <end position="999"/>
    </location>
</feature>
<dbReference type="InterPro" id="IPR001005">
    <property type="entry name" value="SANT/Myb"/>
</dbReference>
<feature type="region of interest" description="Disordered" evidence="7">
    <location>
        <begin position="663"/>
        <end position="768"/>
    </location>
</feature>
<feature type="compositionally biased region" description="Basic residues" evidence="7">
    <location>
        <begin position="130"/>
        <end position="160"/>
    </location>
</feature>
<feature type="region of interest" description="Disordered" evidence="7">
    <location>
        <begin position="75"/>
        <end position="201"/>
    </location>
</feature>
<feature type="compositionally biased region" description="Polar residues" evidence="7">
    <location>
        <begin position="966"/>
        <end position="978"/>
    </location>
</feature>
<dbReference type="Proteomes" id="UP000093000">
    <property type="component" value="Unassembled WGS sequence"/>
</dbReference>
<dbReference type="InterPro" id="IPR046488">
    <property type="entry name" value="Sfc3/Tfc3_C"/>
</dbReference>
<dbReference type="FunCoup" id="A0A1C7NEU0">
    <property type="interactions" value="4"/>
</dbReference>
<feature type="compositionally biased region" description="Polar residues" evidence="7">
    <location>
        <begin position="676"/>
        <end position="685"/>
    </location>
</feature>
<feature type="compositionally biased region" description="Polar residues" evidence="7">
    <location>
        <begin position="708"/>
        <end position="721"/>
    </location>
</feature>
<keyword evidence="4" id="KW-0804">Transcription</keyword>
<dbReference type="STRING" id="101091.A0A1C7NEU0"/>
<evidence type="ECO:0000259" key="8">
    <source>
        <dbReference type="PROSITE" id="PS50090"/>
    </source>
</evidence>
<dbReference type="PROSITE" id="PS50090">
    <property type="entry name" value="MYB_LIKE"/>
    <property type="match status" value="1"/>
</dbReference>
<dbReference type="GO" id="GO:0042791">
    <property type="term" value="P:5S class rRNA transcription by RNA polymerase III"/>
    <property type="evidence" value="ECO:0007669"/>
    <property type="project" value="TreeGrafter"/>
</dbReference>
<comment type="subcellular location">
    <subcellularLocation>
        <location evidence="1">Nucleus</location>
    </subcellularLocation>
</comment>
<feature type="compositionally biased region" description="Low complexity" evidence="7">
    <location>
        <begin position="877"/>
        <end position="887"/>
    </location>
</feature>